<reference evidence="3 5" key="2">
    <citation type="journal article" date="2018" name="Plant J.">
        <title>The Physcomitrella patens chromosome-scale assembly reveals moss genome structure and evolution.</title>
        <authorList>
            <person name="Lang D."/>
            <person name="Ullrich K.K."/>
            <person name="Murat F."/>
            <person name="Fuchs J."/>
            <person name="Jenkins J."/>
            <person name="Haas F.B."/>
            <person name="Piednoel M."/>
            <person name="Gundlach H."/>
            <person name="Van Bel M."/>
            <person name="Meyberg R."/>
            <person name="Vives C."/>
            <person name="Morata J."/>
            <person name="Symeonidi A."/>
            <person name="Hiss M."/>
            <person name="Muchero W."/>
            <person name="Kamisugi Y."/>
            <person name="Saleh O."/>
            <person name="Blanc G."/>
            <person name="Decker E.L."/>
            <person name="van Gessel N."/>
            <person name="Grimwood J."/>
            <person name="Hayes R.D."/>
            <person name="Graham S.W."/>
            <person name="Gunter L.E."/>
            <person name="McDaniel S.F."/>
            <person name="Hoernstein S.N.W."/>
            <person name="Larsson A."/>
            <person name="Li F.W."/>
            <person name="Perroud P.F."/>
            <person name="Phillips J."/>
            <person name="Ranjan P."/>
            <person name="Rokshar D.S."/>
            <person name="Rothfels C.J."/>
            <person name="Schneider L."/>
            <person name="Shu S."/>
            <person name="Stevenson D.W."/>
            <person name="Thummler F."/>
            <person name="Tillich M."/>
            <person name="Villarreal Aguilar J.C."/>
            <person name="Widiez T."/>
            <person name="Wong G.K."/>
            <person name="Wymore A."/>
            <person name="Zhang Y."/>
            <person name="Zimmer A.D."/>
            <person name="Quatrano R.S."/>
            <person name="Mayer K.F.X."/>
            <person name="Goodstein D."/>
            <person name="Casacuberta J.M."/>
            <person name="Vandepoele K."/>
            <person name="Reski R."/>
            <person name="Cuming A.C."/>
            <person name="Tuskan G.A."/>
            <person name="Maumus F."/>
            <person name="Salse J."/>
            <person name="Schmutz J."/>
            <person name="Rensing S.A."/>
        </authorList>
    </citation>
    <scope>NUCLEOTIDE SEQUENCE [LARGE SCALE GENOMIC DNA]</scope>
    <source>
        <strain evidence="4 5">cv. Gransden 2004</strain>
    </source>
</reference>
<dbReference type="Gramene" id="Pp3c26_12100V3.1">
    <property type="protein sequence ID" value="Pp3c26_12100V3.1"/>
    <property type="gene ID" value="Pp3c26_12100"/>
</dbReference>
<dbReference type="FunCoup" id="A0A2K1ICS0">
    <property type="interactions" value="851"/>
</dbReference>
<reference evidence="4" key="3">
    <citation type="submission" date="2020-12" db="UniProtKB">
        <authorList>
            <consortium name="EnsemblPlants"/>
        </authorList>
    </citation>
    <scope>IDENTIFICATION</scope>
</reference>
<gene>
    <name evidence="4" type="primary">LOC112277932</name>
    <name evidence="3" type="ORF">PHYPA_030552</name>
</gene>
<dbReference type="GeneID" id="112277932"/>
<organism evidence="3">
    <name type="scientific">Physcomitrium patens</name>
    <name type="common">Spreading-leaved earth moss</name>
    <name type="synonym">Physcomitrella patens</name>
    <dbReference type="NCBI Taxonomy" id="3218"/>
    <lineage>
        <taxon>Eukaryota</taxon>
        <taxon>Viridiplantae</taxon>
        <taxon>Streptophyta</taxon>
        <taxon>Embryophyta</taxon>
        <taxon>Bryophyta</taxon>
        <taxon>Bryophytina</taxon>
        <taxon>Bryopsida</taxon>
        <taxon>Funariidae</taxon>
        <taxon>Funariales</taxon>
        <taxon>Funariaceae</taxon>
        <taxon>Physcomitrium</taxon>
    </lineage>
</organism>
<evidence type="ECO:0000313" key="3">
    <source>
        <dbReference type="EMBL" id="PNR27071.1"/>
    </source>
</evidence>
<keyword evidence="1" id="KW-0812">Transmembrane</keyword>
<dbReference type="Gramene" id="Pp3c26_12100V3.3">
    <property type="protein sequence ID" value="Pp3c26_12100V3.3"/>
    <property type="gene ID" value="Pp3c26_12100"/>
</dbReference>
<dbReference type="PaxDb" id="3218-PP1S6_301V6.1"/>
<evidence type="ECO:0000313" key="5">
    <source>
        <dbReference type="Proteomes" id="UP000006727"/>
    </source>
</evidence>
<dbReference type="EnsemblPlants" id="Pp3c26_12100V3.3">
    <property type="protein sequence ID" value="Pp3c26_12100V3.3"/>
    <property type="gene ID" value="Pp3c26_12100"/>
</dbReference>
<feature type="domain" description="Urease accessory protein UreH-like transmembrane" evidence="2">
    <location>
        <begin position="225"/>
        <end position="363"/>
    </location>
</feature>
<dbReference type="EnsemblPlants" id="Pp3c26_12100V3.1">
    <property type="protein sequence ID" value="Pp3c26_12100V3.1"/>
    <property type="gene ID" value="Pp3c26_12100"/>
</dbReference>
<accession>A0A2K1ICS0</accession>
<dbReference type="STRING" id="3218.A0A2K1ICS0"/>
<keyword evidence="5" id="KW-1185">Reference proteome</keyword>
<dbReference type="RefSeq" id="XP_024366569.1">
    <property type="nucleotide sequence ID" value="XM_024510801.2"/>
</dbReference>
<keyword evidence="1" id="KW-1133">Transmembrane helix</keyword>
<name>A0A2K1ICS0_PHYPA</name>
<protein>
    <recommendedName>
        <fullName evidence="2">Urease accessory protein UreH-like transmembrane domain-containing protein</fullName>
    </recommendedName>
</protein>
<proteinExistence type="predicted"/>
<evidence type="ECO:0000259" key="2">
    <source>
        <dbReference type="Pfam" id="PF13386"/>
    </source>
</evidence>
<dbReference type="PANTHER" id="PTHR33876:SF4">
    <property type="entry name" value="CHLOROPLAST PROTEIN FOR GROWTH AND FERTILITY 2"/>
    <property type="match status" value="1"/>
</dbReference>
<feature type="transmembrane region" description="Helical" evidence="1">
    <location>
        <begin position="213"/>
        <end position="233"/>
    </location>
</feature>
<feature type="transmembrane region" description="Helical" evidence="1">
    <location>
        <begin position="364"/>
        <end position="387"/>
    </location>
</feature>
<dbReference type="KEGG" id="ppp:112277932"/>
<dbReference type="OrthoDB" id="669460at2759"/>
<feature type="transmembrane region" description="Helical" evidence="1">
    <location>
        <begin position="245"/>
        <end position="262"/>
    </location>
</feature>
<reference evidence="3 5" key="1">
    <citation type="journal article" date="2008" name="Science">
        <title>The Physcomitrella genome reveals evolutionary insights into the conquest of land by plants.</title>
        <authorList>
            <person name="Rensing S."/>
            <person name="Lang D."/>
            <person name="Zimmer A."/>
            <person name="Terry A."/>
            <person name="Salamov A."/>
            <person name="Shapiro H."/>
            <person name="Nishiyama T."/>
            <person name="Perroud P.-F."/>
            <person name="Lindquist E."/>
            <person name="Kamisugi Y."/>
            <person name="Tanahashi T."/>
            <person name="Sakakibara K."/>
            <person name="Fujita T."/>
            <person name="Oishi K."/>
            <person name="Shin-I T."/>
            <person name="Kuroki Y."/>
            <person name="Toyoda A."/>
            <person name="Suzuki Y."/>
            <person name="Hashimoto A."/>
            <person name="Yamaguchi K."/>
            <person name="Sugano A."/>
            <person name="Kohara Y."/>
            <person name="Fujiyama A."/>
            <person name="Anterola A."/>
            <person name="Aoki S."/>
            <person name="Ashton N."/>
            <person name="Barbazuk W.B."/>
            <person name="Barker E."/>
            <person name="Bennetzen J."/>
            <person name="Bezanilla M."/>
            <person name="Blankenship R."/>
            <person name="Cho S.H."/>
            <person name="Dutcher S."/>
            <person name="Estelle M."/>
            <person name="Fawcett J.A."/>
            <person name="Gundlach H."/>
            <person name="Hanada K."/>
            <person name="Heyl A."/>
            <person name="Hicks K.A."/>
            <person name="Hugh J."/>
            <person name="Lohr M."/>
            <person name="Mayer K."/>
            <person name="Melkozernov A."/>
            <person name="Murata T."/>
            <person name="Nelson D."/>
            <person name="Pils B."/>
            <person name="Prigge M."/>
            <person name="Reiss B."/>
            <person name="Renner T."/>
            <person name="Rombauts S."/>
            <person name="Rushton P."/>
            <person name="Sanderfoot A."/>
            <person name="Schween G."/>
            <person name="Shiu S.-H."/>
            <person name="Stueber K."/>
            <person name="Theodoulou F.L."/>
            <person name="Tu H."/>
            <person name="Van de Peer Y."/>
            <person name="Verrier P.J."/>
            <person name="Waters E."/>
            <person name="Wood A."/>
            <person name="Yang L."/>
            <person name="Cove D."/>
            <person name="Cuming A."/>
            <person name="Hasebe M."/>
            <person name="Lucas S."/>
            <person name="Mishler D.B."/>
            <person name="Reski R."/>
            <person name="Grigoriev I."/>
            <person name="Quatrano R.S."/>
            <person name="Boore J.L."/>
        </authorList>
    </citation>
    <scope>NUCLEOTIDE SEQUENCE [LARGE SCALE GENOMIC DNA]</scope>
    <source>
        <strain evidence="4 5">cv. Gransden 2004</strain>
    </source>
</reference>
<dbReference type="InterPro" id="IPR039447">
    <property type="entry name" value="UreH-like_TM_dom"/>
</dbReference>
<dbReference type="AlphaFoldDB" id="A0A2K1ICS0"/>
<keyword evidence="1" id="KW-0472">Membrane</keyword>
<dbReference type="InterPro" id="IPR052776">
    <property type="entry name" value="Chloro_ReproSupport/MetalTrans"/>
</dbReference>
<dbReference type="EMBL" id="ABEU02000026">
    <property type="protein sequence ID" value="PNR27071.1"/>
    <property type="molecule type" value="Genomic_DNA"/>
</dbReference>
<feature type="transmembrane region" description="Helical" evidence="1">
    <location>
        <begin position="323"/>
        <end position="344"/>
    </location>
</feature>
<dbReference type="Proteomes" id="UP000006727">
    <property type="component" value="Chromosome 26"/>
</dbReference>
<sequence length="388" mass="40098">MATCMSNVLALRTGSYQALKERVEVEEKGFVSTGVVRRRSIRSLKGGSRIGPSSFEACVLRSSGALVALSPQKKTVGSDALTFLVCRAGADGGPSELEPSSESSKPKESFKLLLRLIPRLLPATAIGVACWFVRGPNIALAGVEAPNFVVGGEAAQGGALSREIAKAGGGVAASAWTGLVAGGLHTLTGPDHLAALAPLCIGRSRLQSFSVGALWGCGHDAGQVIFGIIFLLLKDRLHLGVIQTWAARVVGLTLITIGGMGIKEAQEIDAAAPVLAEGEMPAEPVKKSVGPATFITGIVYGLQPDALLMILPALSLPSRAAGAAFLGMFLLGTVLAMGSYTAFVSTLSKALQERVPKITYRLTIGSSLVAISLGIAVLFGEVFGFSLF</sequence>
<dbReference type="PANTHER" id="PTHR33876">
    <property type="entry name" value="UNNAMED PRODUCT"/>
    <property type="match status" value="1"/>
</dbReference>
<evidence type="ECO:0000313" key="4">
    <source>
        <dbReference type="EnsemblPlants" id="Pp3c26_12100V3.1"/>
    </source>
</evidence>
<dbReference type="Pfam" id="PF13386">
    <property type="entry name" value="DsbD_2"/>
    <property type="match status" value="1"/>
</dbReference>
<evidence type="ECO:0000256" key="1">
    <source>
        <dbReference type="SAM" id="Phobius"/>
    </source>
</evidence>